<dbReference type="InterPro" id="IPR018097">
    <property type="entry name" value="EGF_Ca-bd_CS"/>
</dbReference>
<dbReference type="SUPFAM" id="SSF57196">
    <property type="entry name" value="EGF/Laminin"/>
    <property type="match status" value="8"/>
</dbReference>
<feature type="region of interest" description="Disordered" evidence="10">
    <location>
        <begin position="2082"/>
        <end position="2223"/>
    </location>
</feature>
<evidence type="ECO:0000259" key="14">
    <source>
        <dbReference type="PROSITE" id="PS51233"/>
    </source>
</evidence>
<protein>
    <submittedName>
        <fullName evidence="16">Uncharacterized protein LOC106063092 isoform X1</fullName>
    </submittedName>
</protein>
<dbReference type="Gene3D" id="2.170.300.10">
    <property type="entry name" value="Tie2 ligand-binding domain superfamily"/>
    <property type="match status" value="1"/>
</dbReference>
<feature type="compositionally biased region" description="Basic and acidic residues" evidence="10">
    <location>
        <begin position="2189"/>
        <end position="2203"/>
    </location>
</feature>
<dbReference type="Gene3D" id="2.10.25.10">
    <property type="entry name" value="Laminin"/>
    <property type="match status" value="15"/>
</dbReference>
<dbReference type="OrthoDB" id="6130531at2759"/>
<comment type="caution">
    <text evidence="9">Lacks conserved residue(s) required for the propagation of feature annotation.</text>
</comment>
<feature type="domain" description="EGF-like" evidence="13">
    <location>
        <begin position="1604"/>
        <end position="1646"/>
    </location>
</feature>
<feature type="domain" description="EGF-like" evidence="13">
    <location>
        <begin position="1257"/>
        <end position="1301"/>
    </location>
</feature>
<dbReference type="FunFam" id="2.10.25.10:FF:000139">
    <property type="entry name" value="Fibulin-1"/>
    <property type="match status" value="1"/>
</dbReference>
<evidence type="ECO:0000256" key="10">
    <source>
        <dbReference type="SAM" id="MobiDB-lite"/>
    </source>
</evidence>
<feature type="domain" description="VWFD" evidence="14">
    <location>
        <begin position="424"/>
        <end position="624"/>
    </location>
</feature>
<evidence type="ECO:0000256" key="3">
    <source>
        <dbReference type="ARBA" id="ARBA00022729"/>
    </source>
</evidence>
<feature type="transmembrane region" description="Helical" evidence="11">
    <location>
        <begin position="2050"/>
        <end position="2076"/>
    </location>
</feature>
<feature type="domain" description="EGF-like" evidence="13">
    <location>
        <begin position="1388"/>
        <end position="1431"/>
    </location>
</feature>
<feature type="disulfide bond" evidence="9">
    <location>
        <begin position="1489"/>
        <end position="1506"/>
    </location>
</feature>
<comment type="subcellular location">
    <subcellularLocation>
        <location evidence="1">Membrane</location>
    </subcellularLocation>
</comment>
<dbReference type="CDD" id="cd00054">
    <property type="entry name" value="EGF_CA"/>
    <property type="match status" value="8"/>
</dbReference>
<dbReference type="SUPFAM" id="SSF57184">
    <property type="entry name" value="Growth factor receptor domain"/>
    <property type="match status" value="4"/>
</dbReference>
<dbReference type="FunFam" id="2.10.25.10:FF:000240">
    <property type="entry name" value="Vitamin K-dependent protein S"/>
    <property type="match status" value="1"/>
</dbReference>
<gene>
    <name evidence="16" type="primary">LOC106063092</name>
</gene>
<feature type="domain" description="EGF-like" evidence="13">
    <location>
        <begin position="1730"/>
        <end position="1767"/>
    </location>
</feature>
<dbReference type="GO" id="GO:0016020">
    <property type="term" value="C:membrane"/>
    <property type="evidence" value="ECO:0007669"/>
    <property type="project" value="UniProtKB-SubCell"/>
</dbReference>
<evidence type="ECO:0000256" key="11">
    <source>
        <dbReference type="SAM" id="Phobius"/>
    </source>
</evidence>
<dbReference type="PROSITE" id="PS01186">
    <property type="entry name" value="EGF_2"/>
    <property type="match status" value="9"/>
</dbReference>
<dbReference type="InterPro" id="IPR049883">
    <property type="entry name" value="NOTCH1_EGF-like"/>
</dbReference>
<dbReference type="PANTHER" id="PTHR24039">
    <property type="entry name" value="FIBRILLIN-RELATED"/>
    <property type="match status" value="1"/>
</dbReference>
<dbReference type="InterPro" id="IPR001846">
    <property type="entry name" value="VWF_type-D"/>
</dbReference>
<feature type="compositionally biased region" description="Polar residues" evidence="10">
    <location>
        <begin position="2339"/>
        <end position="2356"/>
    </location>
</feature>
<dbReference type="GeneID" id="106063092"/>
<dbReference type="FunFam" id="2.10.25.10:FF:000119">
    <property type="entry name" value="vitamin K-dependent protein S"/>
    <property type="match status" value="1"/>
</dbReference>
<keyword evidence="7 9" id="KW-1015">Disulfide bond</keyword>
<dbReference type="SMART" id="SM00181">
    <property type="entry name" value="EGF"/>
    <property type="match status" value="26"/>
</dbReference>
<keyword evidence="8" id="KW-0325">Glycoprotein</keyword>
<evidence type="ECO:0000313" key="16">
    <source>
        <dbReference type="RefSeq" id="XP_055859604.1"/>
    </source>
</evidence>
<evidence type="ECO:0000256" key="6">
    <source>
        <dbReference type="ARBA" id="ARBA00023136"/>
    </source>
</evidence>
<dbReference type="PROSITE" id="PS00010">
    <property type="entry name" value="ASX_HYDROXYL"/>
    <property type="match status" value="12"/>
</dbReference>
<proteinExistence type="predicted"/>
<dbReference type="FunFam" id="2.10.25.10:FF:000005">
    <property type="entry name" value="Fibrillin 2"/>
    <property type="match status" value="1"/>
</dbReference>
<dbReference type="PANTHER" id="PTHR24039:SF28">
    <property type="entry name" value="EGF-LIKE DOMAIN-CONTAINING PROTEIN"/>
    <property type="match status" value="1"/>
</dbReference>
<feature type="domain" description="EGF-like" evidence="13">
    <location>
        <begin position="1811"/>
        <end position="1851"/>
    </location>
</feature>
<feature type="disulfide bond" evidence="9">
    <location>
        <begin position="1615"/>
        <end position="1632"/>
    </location>
</feature>
<feature type="domain" description="EGF-like" evidence="13">
    <location>
        <begin position="1477"/>
        <end position="1522"/>
    </location>
</feature>
<evidence type="ECO:0000256" key="9">
    <source>
        <dbReference type="PROSITE-ProRule" id="PRU00076"/>
    </source>
</evidence>
<keyword evidence="5" id="KW-0106">Calcium</keyword>
<accession>A0A9W2Y9R8</accession>
<evidence type="ECO:0000313" key="15">
    <source>
        <dbReference type="Proteomes" id="UP001165740"/>
    </source>
</evidence>
<feature type="region of interest" description="Disordered" evidence="10">
    <location>
        <begin position="2339"/>
        <end position="2369"/>
    </location>
</feature>
<feature type="compositionally biased region" description="Basic and acidic residues" evidence="10">
    <location>
        <begin position="2087"/>
        <end position="2109"/>
    </location>
</feature>
<feature type="compositionally biased region" description="Basic and acidic residues" evidence="10">
    <location>
        <begin position="2117"/>
        <end position="2135"/>
    </location>
</feature>
<keyword evidence="11" id="KW-0812">Transmembrane</keyword>
<dbReference type="SMART" id="SM00179">
    <property type="entry name" value="EGF_CA"/>
    <property type="match status" value="14"/>
</dbReference>
<dbReference type="PRINTS" id="PR00011">
    <property type="entry name" value="EGFLAMININ"/>
</dbReference>
<dbReference type="InterPro" id="IPR026823">
    <property type="entry name" value="cEGF"/>
</dbReference>
<evidence type="ECO:0000256" key="1">
    <source>
        <dbReference type="ARBA" id="ARBA00004370"/>
    </source>
</evidence>
<dbReference type="InterPro" id="IPR003886">
    <property type="entry name" value="NIDO_dom"/>
</dbReference>
<reference evidence="16" key="1">
    <citation type="submission" date="2025-08" db="UniProtKB">
        <authorList>
            <consortium name="RefSeq"/>
        </authorList>
    </citation>
    <scope>IDENTIFICATION</scope>
</reference>
<evidence type="ECO:0000256" key="4">
    <source>
        <dbReference type="ARBA" id="ARBA00022737"/>
    </source>
</evidence>
<evidence type="ECO:0000256" key="2">
    <source>
        <dbReference type="ARBA" id="ARBA00022536"/>
    </source>
</evidence>
<name>A0A9W2Y9R8_BIOGL</name>
<evidence type="ECO:0000259" key="13">
    <source>
        <dbReference type="PROSITE" id="PS50026"/>
    </source>
</evidence>
<keyword evidence="3 12" id="KW-0732">Signal</keyword>
<evidence type="ECO:0000256" key="12">
    <source>
        <dbReference type="SAM" id="SignalP"/>
    </source>
</evidence>
<dbReference type="InterPro" id="IPR001881">
    <property type="entry name" value="EGF-like_Ca-bd_dom"/>
</dbReference>
<dbReference type="OMA" id="CTNNNEC"/>
<dbReference type="Proteomes" id="UP001165740">
    <property type="component" value="Chromosome 11"/>
</dbReference>
<keyword evidence="15" id="KW-1185">Reference proteome</keyword>
<dbReference type="InterPro" id="IPR009030">
    <property type="entry name" value="Growth_fac_rcpt_cys_sf"/>
</dbReference>
<sequence length="2369" mass="263225">MDYVCFLLLLSVIVLTARSATVYREPNEQTLDSTNKGGTLNNGTIYVSKPITFKSAVAVGQKLFHTAYVLSNGVIYFNDDNDVNLPGSPDLNLAHSLNQHILASFWADILPGKGRVSYSLYEHSCPNVAQLNTDSVYNRARDEVKLYYGLTDFDVDSVLVATWHQVEPFSNFSHDGKEEQNTFQTVFISGWNKNSAGRIADEKSSYVIFIYQENLMTWSYVPGRVVNIGIAVNDVIDLENTDTPYVSKLAQEKGNKGLAGVSSFLVGQVNNQEEKCQRFLCKSKNLLFNDRYRNETQQLFQCPCTLDRMGFHWEPYQKRGLQPDIRCFIISQVAKTKLLKGNPRNKLCCYKIPSESPQGQKDAAYIRSRPDTGHVLLGDPMTDSNAADSIVGHDTCCENTPKHMCDEFYEIFPDSECTNHMNFANAYGFGDPHIITFDGWTYTMYGWGEFVLMYNFRGDFTLQGRTERGQLINGSLAKATVFTAFAAKEESYSFQVELALDNKTMILLVNGVDHTTDFYRDSNFLFSSENLRVSREIVDNQDFVTATFSSGVSMTANVGKQNLELKVQVDEHLNRSIIGLLGYYNGDPSDDLKYRDRSSAQAYLPQPHKYSIMKEWAVRSTETVFQYHNNDNFYKHNHSTFIPLYTNEISTSQLDMSFCQNDTLCQYDYFVTRDSVMAEKTKQFIIYYKDQSKRLANQPPSLQISGLDANKMWVVNQGQSSSLNVHISDEDPQNVKLELVGVSAGTNVRISGTTIEYTPDSNEPIVLGLRAVDKEGASSAITYVNIGVCSGCNNHGRCSNQTKDLEYVNGYFWKLKCICDQPYKDINCERTQSVCDIHPCSIGQQCTENNPQHSGDYSCGPCPSEYAYKAGKCVDIDECLTIQKACGQFSCVNTMGSYTCNCTLGFRFDQATKKCIDNNECDFKPSLCQQTCNNTEGSYQCGCLPGYILQHDKAACTLEQKYVTQCQCEQICNITGPSTTCGCKDGYIVDSTDTHKCKDIDECSIKTHKCSQLCTNQVGYYTCSCNVGYKLSADNLTCEACSSPFYGKDCAQKCECNGHGSCNSVSGCVCNEHWSGLHCTQDVDECLKSNACPIGQLCNNTIGSYVCSCPVGFMMKDGHCIDCPDNYYGQSCAHRCSCLSHQKCDKLTGACSCKDGWTNTDCNKDVDECTSGTHNCTTSAHELCVNTQGGYLCTCHVGFGLTDLSGKKICKECSEGFFGQNCSSKCNCITSKTNYCEKTNGTCVCRPGWTGSNCDLDIDECSRNTSNCSIGNNEVCVNTAGSFNCACQSGFQLDTDGKTCKDIDFCAGNACTWRCQEINMNTSSECICDIGYNVDTDGFTCKDCVDGLFGEKCWQVCACNQGNTRECIKTNGTCVCKPGWTGTTCVQDIDECSDSKFNCSSDHYVCLNTPGSFRCSCQQGFKLDTDGKTCIECPEGQFGLNCQHQCSCQKSNTQYCNKTSGACVCLPGWMGTDCDVDINECNNVQMNNCSTDRHQECVNTPGSFTCQCQQGLELDTDGRTCIDIDHCAKANCSWQCVEVKANTSFQCLCDVGHSLQSDGVTCAECSKGQNCNQTCDCEFRNIDGCVSQTCNCSSGWTGQKCDKDINECVDSSYNCGQSQHKVCTNTPGSFQCSCQAGYSMVNDVCTDVDECSTKSHKCSQQCTNHVGYYTCSCNVGYKLKADNMTCEACSSPFYGKDCAQKCECNGHGSCSSVSGCVCNEHWSGLNCTQDVNECLKSNACPSGQLCNNTIGSYVCSCPVGFTLKSGDCIDQKYMPECQQCEQTCKVNNSIVLCGCTDNYTVDNTDPHKCKDIDECLTKSHNCSQLCTNQVGYYTCSCSEGYKLGADNKTCEDIDECLTKTHKCSQLCTNQVGYYTCSCSEGYKLGADNRTCEEIPSVITKVNVILTFQYEGDFDFKDETRIKSDIRFQVLTKMKALNSDVEDVKVIAVRKGSIIADTEITLKTRNNDKKSSLDNLAQALYQVETSDDPITINNITTRFTEAMIEDIKVTKDTSPCTIKTNFDPCSASQSCQEQAGEATCVPFAKKDHVNFIIGMTVGLFGFVLVSAVIAILVNFHVKKNKKLAQKHQSHDLPLQKRKSKPEEKRPDKSKRSSVQQEKQMERSRSRQGHKSTEPRHATSPTGYRLQEYSVIAPKPTGIKDLSAPNRQDSTLDNYPAKSNEYNRLNHNRTNHRDSMWQTNDDRRPSTTIYQPSGVHKYGDSNDRAYTTDMRRSSTMITQSNAAQKYGDFSERVLTEDIRRGSVMRPSSAYRNVDANNSAYAYDRRHSNGMILERNTPRLGLDHNDRGYASDNGLQAGANRRSRLESLVPEQTDWNNFQLANTRTAEPQNGVNKASSNDPQRRYSRDPYLLY</sequence>
<feature type="disulfide bond" evidence="9">
    <location>
        <begin position="1268"/>
        <end position="1285"/>
    </location>
</feature>
<feature type="chain" id="PRO_5040916753" evidence="12">
    <location>
        <begin position="20"/>
        <end position="2369"/>
    </location>
</feature>
<dbReference type="PROSITE" id="PS51233">
    <property type="entry name" value="VWFD"/>
    <property type="match status" value="1"/>
</dbReference>
<keyword evidence="6 11" id="KW-0472">Membrane</keyword>
<keyword evidence="2 9" id="KW-0245">EGF-like domain</keyword>
<keyword evidence="11" id="KW-1133">Transmembrane helix</keyword>
<dbReference type="InterPro" id="IPR000152">
    <property type="entry name" value="EGF-type_Asp/Asn_hydroxyl_site"/>
</dbReference>
<feature type="domain" description="EGF-like" evidence="13">
    <location>
        <begin position="1082"/>
        <end position="1121"/>
    </location>
</feature>
<evidence type="ECO:0000256" key="5">
    <source>
        <dbReference type="ARBA" id="ARBA00022837"/>
    </source>
</evidence>
<dbReference type="Pfam" id="PF07645">
    <property type="entry name" value="EGF_CA"/>
    <property type="match status" value="11"/>
</dbReference>
<dbReference type="RefSeq" id="XP_055859604.1">
    <property type="nucleotide sequence ID" value="XM_056003629.1"/>
</dbReference>
<dbReference type="GO" id="GO:0005509">
    <property type="term" value="F:calcium ion binding"/>
    <property type="evidence" value="ECO:0007669"/>
    <property type="project" value="InterPro"/>
</dbReference>
<dbReference type="InterPro" id="IPR000742">
    <property type="entry name" value="EGF"/>
</dbReference>
<dbReference type="SMART" id="SM00539">
    <property type="entry name" value="NIDO"/>
    <property type="match status" value="1"/>
</dbReference>
<dbReference type="GO" id="GO:0007160">
    <property type="term" value="P:cell-matrix adhesion"/>
    <property type="evidence" value="ECO:0007669"/>
    <property type="project" value="InterPro"/>
</dbReference>
<dbReference type="PROSITE" id="PS50026">
    <property type="entry name" value="EGF_3"/>
    <property type="match status" value="7"/>
</dbReference>
<organism evidence="15 16">
    <name type="scientific">Biomphalaria glabrata</name>
    <name type="common">Bloodfluke planorb</name>
    <name type="synonym">Freshwater snail</name>
    <dbReference type="NCBI Taxonomy" id="6526"/>
    <lineage>
        <taxon>Eukaryota</taxon>
        <taxon>Metazoa</taxon>
        <taxon>Spiralia</taxon>
        <taxon>Lophotrochozoa</taxon>
        <taxon>Mollusca</taxon>
        <taxon>Gastropoda</taxon>
        <taxon>Heterobranchia</taxon>
        <taxon>Euthyneura</taxon>
        <taxon>Panpulmonata</taxon>
        <taxon>Hygrophila</taxon>
        <taxon>Lymnaeoidea</taxon>
        <taxon>Planorbidae</taxon>
        <taxon>Biomphalaria</taxon>
    </lineage>
</organism>
<feature type="signal peptide" evidence="12">
    <location>
        <begin position="1"/>
        <end position="19"/>
    </location>
</feature>
<keyword evidence="4" id="KW-0677">Repeat</keyword>
<dbReference type="Pfam" id="PF06119">
    <property type="entry name" value="NIDO"/>
    <property type="match status" value="1"/>
</dbReference>
<dbReference type="Pfam" id="PF12662">
    <property type="entry name" value="cEGF"/>
    <property type="match status" value="1"/>
</dbReference>
<dbReference type="Pfam" id="PF14670">
    <property type="entry name" value="FXa_inhibition"/>
    <property type="match status" value="1"/>
</dbReference>
<evidence type="ECO:0000256" key="8">
    <source>
        <dbReference type="ARBA" id="ARBA00023180"/>
    </source>
</evidence>
<dbReference type="PROSITE" id="PS01187">
    <property type="entry name" value="EGF_CA"/>
    <property type="match status" value="8"/>
</dbReference>
<evidence type="ECO:0000256" key="7">
    <source>
        <dbReference type="ARBA" id="ARBA00023157"/>
    </source>
</evidence>